<dbReference type="Pfam" id="PF00398">
    <property type="entry name" value="RrnaAD"/>
    <property type="match status" value="1"/>
</dbReference>
<keyword evidence="2" id="KW-0698">rRNA processing</keyword>
<feature type="binding site" evidence="7">
    <location>
        <position position="25"/>
    </location>
    <ligand>
        <name>S-adenosyl-L-methionine</name>
        <dbReference type="ChEBI" id="CHEBI:59789"/>
    </ligand>
</feature>
<dbReference type="SUPFAM" id="SSF53335">
    <property type="entry name" value="S-adenosyl-L-methionine-dependent methyltransferases"/>
    <property type="match status" value="1"/>
</dbReference>
<feature type="domain" description="Ribosomal RNA adenine methylase transferase N-terminal" evidence="8">
    <location>
        <begin position="5"/>
        <end position="185"/>
    </location>
</feature>
<accession>A0A1F6DTZ1</accession>
<gene>
    <name evidence="9" type="ORF">A3C94_03275</name>
</gene>
<keyword evidence="5 7" id="KW-0949">S-adenosyl-L-methionine</keyword>
<evidence type="ECO:0000256" key="7">
    <source>
        <dbReference type="PROSITE-ProRule" id="PRU01026"/>
    </source>
</evidence>
<dbReference type="CDD" id="cd02440">
    <property type="entry name" value="AdoMet_MTases"/>
    <property type="match status" value="1"/>
</dbReference>
<dbReference type="InterPro" id="IPR023165">
    <property type="entry name" value="rRNA_Ade_diMease-like_C"/>
</dbReference>
<evidence type="ECO:0000256" key="1">
    <source>
        <dbReference type="ARBA" id="ARBA00022490"/>
    </source>
</evidence>
<comment type="caution">
    <text evidence="7">Lacks conserved residue(s) required for the propagation of feature annotation.</text>
</comment>
<dbReference type="GO" id="GO:0003723">
    <property type="term" value="F:RNA binding"/>
    <property type="evidence" value="ECO:0007669"/>
    <property type="project" value="UniProtKB-UniRule"/>
</dbReference>
<evidence type="ECO:0000256" key="4">
    <source>
        <dbReference type="ARBA" id="ARBA00022679"/>
    </source>
</evidence>
<evidence type="ECO:0000256" key="5">
    <source>
        <dbReference type="ARBA" id="ARBA00022691"/>
    </source>
</evidence>
<evidence type="ECO:0000313" key="9">
    <source>
        <dbReference type="EMBL" id="OGG64740.1"/>
    </source>
</evidence>
<proteinExistence type="inferred from homology"/>
<evidence type="ECO:0000259" key="8">
    <source>
        <dbReference type="SMART" id="SM00650"/>
    </source>
</evidence>
<dbReference type="Proteomes" id="UP000177232">
    <property type="component" value="Unassembled WGS sequence"/>
</dbReference>
<evidence type="ECO:0000256" key="2">
    <source>
        <dbReference type="ARBA" id="ARBA00022552"/>
    </source>
</evidence>
<dbReference type="InterPro" id="IPR011530">
    <property type="entry name" value="rRNA_adenine_dimethylase"/>
</dbReference>
<name>A0A1F6DTZ1_9BACT</name>
<dbReference type="STRING" id="1798496.A3C94_03275"/>
<comment type="similarity">
    <text evidence="7">Belongs to the class I-like SAM-binding methyltransferase superfamily. rRNA adenine N(6)-methyltransferase family.</text>
</comment>
<evidence type="ECO:0000256" key="6">
    <source>
        <dbReference type="ARBA" id="ARBA00022884"/>
    </source>
</evidence>
<dbReference type="GO" id="GO:0005829">
    <property type="term" value="C:cytosol"/>
    <property type="evidence" value="ECO:0007669"/>
    <property type="project" value="TreeGrafter"/>
</dbReference>
<dbReference type="Gene3D" id="1.10.8.100">
    <property type="entry name" value="Ribosomal RNA adenine dimethylase-like, domain 2"/>
    <property type="match status" value="1"/>
</dbReference>
<dbReference type="EMBL" id="MFLJ01000012">
    <property type="protein sequence ID" value="OGG64740.1"/>
    <property type="molecule type" value="Genomic_DNA"/>
</dbReference>
<dbReference type="SMART" id="SM00650">
    <property type="entry name" value="rADc"/>
    <property type="match status" value="1"/>
</dbReference>
<feature type="binding site" evidence="7">
    <location>
        <position position="93"/>
    </location>
    <ligand>
        <name>S-adenosyl-L-methionine</name>
        <dbReference type="ChEBI" id="CHEBI:59789"/>
    </ligand>
</feature>
<dbReference type="InterPro" id="IPR020598">
    <property type="entry name" value="rRNA_Ade_methylase_Trfase_N"/>
</dbReference>
<evidence type="ECO:0000313" key="10">
    <source>
        <dbReference type="Proteomes" id="UP000177232"/>
    </source>
</evidence>
<feature type="binding site" evidence="7">
    <location>
        <position position="74"/>
    </location>
    <ligand>
        <name>S-adenosyl-L-methionine</name>
        <dbReference type="ChEBI" id="CHEBI:59789"/>
    </ligand>
</feature>
<keyword evidence="1" id="KW-0963">Cytoplasm</keyword>
<dbReference type="NCBIfam" id="TIGR00755">
    <property type="entry name" value="ksgA"/>
    <property type="match status" value="1"/>
</dbReference>
<reference evidence="9 10" key="1">
    <citation type="journal article" date="2016" name="Nat. Commun.">
        <title>Thousands of microbial genomes shed light on interconnected biogeochemical processes in an aquifer system.</title>
        <authorList>
            <person name="Anantharaman K."/>
            <person name="Brown C.T."/>
            <person name="Hug L.A."/>
            <person name="Sharon I."/>
            <person name="Castelle C.J."/>
            <person name="Probst A.J."/>
            <person name="Thomas B.C."/>
            <person name="Singh A."/>
            <person name="Wilkins M.J."/>
            <person name="Karaoz U."/>
            <person name="Brodie E.L."/>
            <person name="Williams K.H."/>
            <person name="Hubbard S.S."/>
            <person name="Banfield J.F."/>
        </authorList>
    </citation>
    <scope>NUCLEOTIDE SEQUENCE [LARGE SCALE GENOMIC DNA]</scope>
</reference>
<dbReference type="GO" id="GO:0000179">
    <property type="term" value="F:rRNA (adenine-N6,N6-)-dimethyltransferase activity"/>
    <property type="evidence" value="ECO:0007669"/>
    <property type="project" value="UniProtKB-UniRule"/>
</dbReference>
<dbReference type="InterPro" id="IPR020596">
    <property type="entry name" value="rRNA_Ade_Mease_Trfase_CS"/>
</dbReference>
<feature type="binding site" evidence="7">
    <location>
        <position position="46"/>
    </location>
    <ligand>
        <name>S-adenosyl-L-methionine</name>
        <dbReference type="ChEBI" id="CHEBI:59789"/>
    </ligand>
</feature>
<evidence type="ECO:0000256" key="3">
    <source>
        <dbReference type="ARBA" id="ARBA00022603"/>
    </source>
</evidence>
<dbReference type="PROSITE" id="PS51689">
    <property type="entry name" value="SAM_RNA_A_N6_MT"/>
    <property type="match status" value="1"/>
</dbReference>
<feature type="binding site" evidence="7">
    <location>
        <position position="1"/>
    </location>
    <ligand>
        <name>S-adenosyl-L-methionine</name>
        <dbReference type="ChEBI" id="CHEBI:59789"/>
    </ligand>
</feature>
<dbReference type="Gene3D" id="3.40.50.150">
    <property type="entry name" value="Vaccinia Virus protein VP39"/>
    <property type="match status" value="1"/>
</dbReference>
<keyword evidence="4 7" id="KW-0808">Transferase</keyword>
<comment type="caution">
    <text evidence="9">The sequence shown here is derived from an EMBL/GenBank/DDBJ whole genome shotgun (WGS) entry which is preliminary data.</text>
</comment>
<organism evidence="9 10">
    <name type="scientific">Candidatus Kaiserbacteria bacterium RIFCSPHIGHO2_02_FULL_55_17</name>
    <dbReference type="NCBI Taxonomy" id="1798496"/>
    <lineage>
        <taxon>Bacteria</taxon>
        <taxon>Candidatus Kaiseribacteriota</taxon>
    </lineage>
</organism>
<dbReference type="AlphaFoldDB" id="A0A1F6DTZ1"/>
<keyword evidence="3 7" id="KW-0489">Methyltransferase</keyword>
<keyword evidence="6 7" id="KW-0694">RNA-binding</keyword>
<protein>
    <submittedName>
        <fullName evidence="9">Ribosomal RNA small subunit methyltransferase A</fullName>
    </submittedName>
</protein>
<dbReference type="PANTHER" id="PTHR11727">
    <property type="entry name" value="DIMETHYLADENOSINE TRANSFERASE"/>
    <property type="match status" value="1"/>
</dbReference>
<dbReference type="InterPro" id="IPR001737">
    <property type="entry name" value="KsgA/Erm"/>
</dbReference>
<dbReference type="PROSITE" id="PS01131">
    <property type="entry name" value="RRNA_A_DIMETH"/>
    <property type="match status" value="1"/>
</dbReference>
<dbReference type="PANTHER" id="PTHR11727:SF7">
    <property type="entry name" value="DIMETHYLADENOSINE TRANSFERASE-RELATED"/>
    <property type="match status" value="1"/>
</dbReference>
<sequence>MHARIAERIALVADLSSEDIVVEIGPGTGMLTRELLKQAGRVVAIEADSELVRKLEMKFAREISSKRLTLVHADIRTWPTPGVGQKKYKVVANIPYYLTGEIFRMFLETEHQPSSMTLLVQKEVAERIVGRKKPYSAKATKGKESILSLSVKAYGEPKYEFTVPRGAFRPAPNVDSAVLTIRGISRKNFASEASEKIFFDILHAAFAHKRKYVSKNLVESGLLSREQLQKARIGEKARAEDLRLSSWLQLIADE</sequence>
<dbReference type="InterPro" id="IPR029063">
    <property type="entry name" value="SAM-dependent_MTases_sf"/>
</dbReference>